<dbReference type="EMBL" id="UXAV01000054">
    <property type="protein sequence ID" value="VDC33700.1"/>
    <property type="molecule type" value="Genomic_DNA"/>
</dbReference>
<reference evidence="1 2" key="1">
    <citation type="submission" date="2018-11" db="EMBL/GenBank/DDBJ databases">
        <authorList>
            <person name="Criscuolo A."/>
        </authorList>
    </citation>
    <scope>NUCLEOTIDE SEQUENCE [LARGE SCALE GENOMIC DNA]</scope>
    <source>
        <strain evidence="1">ATB-66</strain>
    </source>
</reference>
<evidence type="ECO:0000313" key="2">
    <source>
        <dbReference type="Proteomes" id="UP000270468"/>
    </source>
</evidence>
<dbReference type="AlphaFoldDB" id="A0A3P5XPQ6"/>
<accession>A0A3P5XPQ6</accession>
<gene>
    <name evidence="1" type="ORF">FILTAD_03010</name>
</gene>
<protein>
    <submittedName>
        <fullName evidence="1">Uncharacterized protein</fullName>
    </submittedName>
</protein>
<dbReference type="Proteomes" id="UP000270468">
    <property type="component" value="Unassembled WGS sequence"/>
</dbReference>
<organism evidence="1 2">
    <name type="scientific">Filibacter tadaridae</name>
    <dbReference type="NCBI Taxonomy" id="2483811"/>
    <lineage>
        <taxon>Bacteria</taxon>
        <taxon>Bacillati</taxon>
        <taxon>Bacillota</taxon>
        <taxon>Bacilli</taxon>
        <taxon>Bacillales</taxon>
        <taxon>Caryophanaceae</taxon>
        <taxon>Filibacter</taxon>
    </lineage>
</organism>
<keyword evidence="2" id="KW-1185">Reference proteome</keyword>
<dbReference type="RefSeq" id="WP_124071817.1">
    <property type="nucleotide sequence ID" value="NZ_CBCRXF010000019.1"/>
</dbReference>
<dbReference type="OrthoDB" id="9781005at2"/>
<evidence type="ECO:0000313" key="1">
    <source>
        <dbReference type="EMBL" id="VDC33700.1"/>
    </source>
</evidence>
<sequence>MRTYERWIADDDVMVDKRLLTKRLSPRNKSLDEEKAEIIAIDKQTEYAHLLLTQIVPRSSD</sequence>
<name>A0A3P5XPQ6_9BACL</name>
<proteinExistence type="predicted"/>